<dbReference type="InterPro" id="IPR016186">
    <property type="entry name" value="C-type_lectin-like/link_sf"/>
</dbReference>
<dbReference type="Pfam" id="PF00059">
    <property type="entry name" value="Lectin_C"/>
    <property type="match status" value="1"/>
</dbReference>
<reference evidence="6 7" key="1">
    <citation type="journal article" date="2011" name="Proc. Natl. Acad. Sci. U.S.A.">
        <title>Genetic diversity and population structure of the endangered marsupial Sarcophilus harrisii (Tasmanian devil).</title>
        <authorList>
            <person name="Miller W."/>
            <person name="Hayes V.M."/>
            <person name="Ratan A."/>
            <person name="Petersen D.C."/>
            <person name="Wittekindt N.E."/>
            <person name="Miller J."/>
            <person name="Walenz B."/>
            <person name="Knight J."/>
            <person name="Qi J."/>
            <person name="Zhao F."/>
            <person name="Wang Q."/>
            <person name="Bedoya-Reina O.C."/>
            <person name="Katiyar N."/>
            <person name="Tomsho L.P."/>
            <person name="Kasson L.M."/>
            <person name="Hardie R.A."/>
            <person name="Woodbridge P."/>
            <person name="Tindall E.A."/>
            <person name="Bertelsen M.F."/>
            <person name="Dixon D."/>
            <person name="Pyecroft S."/>
            <person name="Helgen K.M."/>
            <person name="Lesk A.M."/>
            <person name="Pringle T.H."/>
            <person name="Patterson N."/>
            <person name="Zhang Y."/>
            <person name="Kreiss A."/>
            <person name="Woods G.M."/>
            <person name="Jones M.E."/>
            <person name="Schuster S.C."/>
        </authorList>
    </citation>
    <scope>NUCLEOTIDE SEQUENCE [LARGE SCALE GENOMIC DNA]</scope>
</reference>
<dbReference type="KEGG" id="shr:111718886"/>
<dbReference type="OrthoDB" id="2142683at2759"/>
<dbReference type="PROSITE" id="PS50041">
    <property type="entry name" value="C_TYPE_LECTIN_2"/>
    <property type="match status" value="1"/>
</dbReference>
<accession>A0A7N4NTF7</accession>
<keyword evidence="4" id="KW-0472">Membrane</keyword>
<dbReference type="PANTHER" id="PTHR22803">
    <property type="entry name" value="MANNOSE, PHOSPHOLIPASE, LECTIN RECEPTOR RELATED"/>
    <property type="match status" value="1"/>
</dbReference>
<evidence type="ECO:0000313" key="7">
    <source>
        <dbReference type="Proteomes" id="UP000007648"/>
    </source>
</evidence>
<reference evidence="6" key="3">
    <citation type="submission" date="2025-09" db="UniProtKB">
        <authorList>
            <consortium name="Ensembl"/>
        </authorList>
    </citation>
    <scope>IDENTIFICATION</scope>
</reference>
<feature type="transmembrane region" description="Helical" evidence="4">
    <location>
        <begin position="20"/>
        <end position="43"/>
    </location>
</feature>
<sequence length="207" mass="23754">MAQENQSHQTEKVYRILKALHTALALLALALAAALTVMVLLFLDLRGENDQLAKVKASNENLKAENKNLIHKVPEAWVVHNGILYYFSCKDKSWEEAERFCVSLGSHLTSVTSMGEQEFIVKKADGSNYWIGLNKQWNSEWRWTDGTPYNGTNSKEFWAQNEPNNKMDKEHCVHFSKNRLQSWNDNDCLLPMLFICKWDCKSSGLCP</sequence>
<dbReference type="SUPFAM" id="SSF56436">
    <property type="entry name" value="C-type lectin-like"/>
    <property type="match status" value="1"/>
</dbReference>
<dbReference type="Gene3D" id="3.10.100.10">
    <property type="entry name" value="Mannose-Binding Protein A, subunit A"/>
    <property type="match status" value="1"/>
</dbReference>
<dbReference type="PROSITE" id="PS00615">
    <property type="entry name" value="C_TYPE_LECTIN_1"/>
    <property type="match status" value="1"/>
</dbReference>
<gene>
    <name evidence="6" type="primary">LOC111718886</name>
</gene>
<evidence type="ECO:0000256" key="1">
    <source>
        <dbReference type="ARBA" id="ARBA00022734"/>
    </source>
</evidence>
<dbReference type="InterPro" id="IPR050111">
    <property type="entry name" value="C-type_lectin/snaclec_domain"/>
</dbReference>
<dbReference type="AlphaFoldDB" id="A0A7N4NTF7"/>
<dbReference type="InterPro" id="IPR016187">
    <property type="entry name" value="CTDL_fold"/>
</dbReference>
<organism evidence="6 7">
    <name type="scientific">Sarcophilus harrisii</name>
    <name type="common">Tasmanian devil</name>
    <name type="synonym">Sarcophilus laniarius</name>
    <dbReference type="NCBI Taxonomy" id="9305"/>
    <lineage>
        <taxon>Eukaryota</taxon>
        <taxon>Metazoa</taxon>
        <taxon>Chordata</taxon>
        <taxon>Craniata</taxon>
        <taxon>Vertebrata</taxon>
        <taxon>Euteleostomi</taxon>
        <taxon>Mammalia</taxon>
        <taxon>Metatheria</taxon>
        <taxon>Dasyuromorphia</taxon>
        <taxon>Dasyuridae</taxon>
        <taxon>Sarcophilus</taxon>
    </lineage>
</organism>
<dbReference type="InterPro" id="IPR018378">
    <property type="entry name" value="C-type_lectin_CS"/>
</dbReference>
<dbReference type="Proteomes" id="UP000007648">
    <property type="component" value="Unassembled WGS sequence"/>
</dbReference>
<evidence type="ECO:0000256" key="3">
    <source>
        <dbReference type="SAM" id="Coils"/>
    </source>
</evidence>
<protein>
    <recommendedName>
        <fullName evidence="5">C-type lectin domain-containing protein</fullName>
    </recommendedName>
</protein>
<keyword evidence="7" id="KW-1185">Reference proteome</keyword>
<dbReference type="InParanoid" id="A0A7N4NTF7"/>
<keyword evidence="4" id="KW-1133">Transmembrane helix</keyword>
<evidence type="ECO:0000256" key="4">
    <source>
        <dbReference type="SAM" id="Phobius"/>
    </source>
</evidence>
<feature type="domain" description="C-type lectin" evidence="5">
    <location>
        <begin position="80"/>
        <end position="197"/>
    </location>
</feature>
<keyword evidence="3" id="KW-0175">Coiled coil</keyword>
<proteinExistence type="predicted"/>
<keyword evidence="1" id="KW-0430">Lectin</keyword>
<name>A0A7N4NTF7_SARHA</name>
<dbReference type="InterPro" id="IPR001304">
    <property type="entry name" value="C-type_lectin-like"/>
</dbReference>
<evidence type="ECO:0000313" key="6">
    <source>
        <dbReference type="Ensembl" id="ENSSHAP00000028162.1"/>
    </source>
</evidence>
<dbReference type="Ensembl" id="ENSSHAT00000033325.1">
    <property type="protein sequence ID" value="ENSSHAP00000028162.1"/>
    <property type="gene ID" value="ENSSHAG00000032281.1"/>
</dbReference>
<reference evidence="6" key="2">
    <citation type="submission" date="2025-08" db="UniProtKB">
        <authorList>
            <consortium name="Ensembl"/>
        </authorList>
    </citation>
    <scope>IDENTIFICATION</scope>
</reference>
<dbReference type="SMART" id="SM00034">
    <property type="entry name" value="CLECT"/>
    <property type="match status" value="1"/>
</dbReference>
<dbReference type="GO" id="GO:0030246">
    <property type="term" value="F:carbohydrate binding"/>
    <property type="evidence" value="ECO:0007669"/>
    <property type="project" value="UniProtKB-KW"/>
</dbReference>
<dbReference type="RefSeq" id="XP_023351395.1">
    <property type="nucleotide sequence ID" value="XM_023495627.2"/>
</dbReference>
<feature type="coiled-coil region" evidence="3">
    <location>
        <begin position="45"/>
        <end position="72"/>
    </location>
</feature>
<evidence type="ECO:0000256" key="2">
    <source>
        <dbReference type="ARBA" id="ARBA00023157"/>
    </source>
</evidence>
<dbReference type="GeneID" id="111718886"/>
<keyword evidence="2" id="KW-1015">Disulfide bond</keyword>
<dbReference type="GeneTree" id="ENSGT01030000234575"/>
<evidence type="ECO:0000259" key="5">
    <source>
        <dbReference type="PROSITE" id="PS50041"/>
    </source>
</evidence>
<keyword evidence="4" id="KW-0812">Transmembrane</keyword>